<protein>
    <submittedName>
        <fullName evidence="8">MFS transporter, PAT family, beta-lactamase induction signal transducer AmpG</fullName>
    </submittedName>
</protein>
<evidence type="ECO:0000259" key="7">
    <source>
        <dbReference type="PROSITE" id="PS50850"/>
    </source>
</evidence>
<dbReference type="InterPro" id="IPR024371">
    <property type="entry name" value="AcetylCoA_trans_1-like"/>
</dbReference>
<dbReference type="InterPro" id="IPR036259">
    <property type="entry name" value="MFS_trans_sf"/>
</dbReference>
<evidence type="ECO:0000256" key="5">
    <source>
        <dbReference type="ARBA" id="ARBA00023136"/>
    </source>
</evidence>
<dbReference type="SUPFAM" id="SSF103473">
    <property type="entry name" value="MFS general substrate transporter"/>
    <property type="match status" value="1"/>
</dbReference>
<feature type="transmembrane region" description="Helical" evidence="6">
    <location>
        <begin position="421"/>
        <end position="447"/>
    </location>
</feature>
<dbReference type="NCBIfam" id="TIGR00901">
    <property type="entry name" value="2A0125"/>
    <property type="match status" value="1"/>
</dbReference>
<accession>A0A450TNC0</accession>
<dbReference type="Gene3D" id="1.20.1250.20">
    <property type="entry name" value="MFS general substrate transporter like domains"/>
    <property type="match status" value="2"/>
</dbReference>
<evidence type="ECO:0000256" key="4">
    <source>
        <dbReference type="ARBA" id="ARBA00022989"/>
    </source>
</evidence>
<feature type="transmembrane region" description="Helical" evidence="6">
    <location>
        <begin position="63"/>
        <end position="86"/>
    </location>
</feature>
<gene>
    <name evidence="8" type="ORF">BECKFW1821B_GA0114236_11621</name>
</gene>
<dbReference type="InterPro" id="IPR004752">
    <property type="entry name" value="AmpG_permease/AT-1"/>
</dbReference>
<feature type="transmembrane region" description="Helical" evidence="6">
    <location>
        <begin position="371"/>
        <end position="389"/>
    </location>
</feature>
<dbReference type="PROSITE" id="PS50850">
    <property type="entry name" value="MFS"/>
    <property type="match status" value="1"/>
</dbReference>
<dbReference type="PANTHER" id="PTHR12778:SF10">
    <property type="entry name" value="MAJOR FACILITATOR SUPERFAMILY DOMAIN-CONTAINING PROTEIN 3"/>
    <property type="match status" value="1"/>
</dbReference>
<dbReference type="GO" id="GO:0016020">
    <property type="term" value="C:membrane"/>
    <property type="evidence" value="ECO:0007669"/>
    <property type="project" value="UniProtKB-SubCell"/>
</dbReference>
<dbReference type="Pfam" id="PF13000">
    <property type="entry name" value="Acatn"/>
    <property type="match status" value="1"/>
</dbReference>
<sequence>MNRLRRKDAIPRIDFRTLDSYIHPRVVTMLFLGFSSGLPLLLIFSSLSLWLREAEVERATVTYFSWAALAYSFKFIWAPVIDKLPLPWLSRRLGRRRGWLLLSQLGIVSAIAWMALTDPAISLMGMALAAVLLGFSGATQDIVVDAYRIESAEQSLQAYMAATYIAGYRVGMLVAGAGALKLAAWFGQEAGYSYAAWRDAYLCMALAMGVGIATTLLIREPERQSGPDRYLANLNDYLRFLALFLLVVGTFAAVFWASGFLLRAFFPGFAMTEFPVFNAMAGTIQLGSGALGAWGMARLAVRQGIARQEMVKETYIDPVMDFFHRYGRAALLILALIGFYRVSDILLAVISNVFYADVGFDKDQIANISKTFGLFMTILGGFLGGMLAHRYGVMPILFLGALLACATNLLFVLLAQTGPDVMMLIIVIAADNLSGGLASAAFVAYLSGLTRISFTASQYAIFTSLMTLVPKFLGGYSGGVVDSIGYSVFFTGTALLGLPVLALIWLVGRRHRKQDDQRGCASDL</sequence>
<feature type="transmembrane region" description="Helical" evidence="6">
    <location>
        <begin position="122"/>
        <end position="144"/>
    </location>
</feature>
<dbReference type="Pfam" id="PF07690">
    <property type="entry name" value="MFS_1"/>
    <property type="match status" value="1"/>
</dbReference>
<dbReference type="InterPro" id="IPR020846">
    <property type="entry name" value="MFS_dom"/>
</dbReference>
<feature type="transmembrane region" description="Helical" evidence="6">
    <location>
        <begin position="26"/>
        <end position="51"/>
    </location>
</feature>
<proteinExistence type="predicted"/>
<name>A0A450TNC0_9GAMM</name>
<feature type="transmembrane region" description="Helical" evidence="6">
    <location>
        <begin position="484"/>
        <end position="508"/>
    </location>
</feature>
<evidence type="ECO:0000256" key="3">
    <source>
        <dbReference type="ARBA" id="ARBA00022692"/>
    </source>
</evidence>
<reference evidence="8" key="1">
    <citation type="submission" date="2019-02" db="EMBL/GenBank/DDBJ databases">
        <authorList>
            <person name="Gruber-Vodicka R. H."/>
            <person name="Seah K. B. B."/>
        </authorList>
    </citation>
    <scope>NUCLEOTIDE SEQUENCE</scope>
    <source>
        <strain evidence="8">BECK_BZ106</strain>
    </source>
</reference>
<evidence type="ECO:0000256" key="1">
    <source>
        <dbReference type="ARBA" id="ARBA00004141"/>
    </source>
</evidence>
<feature type="transmembrane region" description="Helical" evidence="6">
    <location>
        <begin position="459"/>
        <end position="478"/>
    </location>
</feature>
<feature type="transmembrane region" description="Helical" evidence="6">
    <location>
        <begin position="396"/>
        <end position="415"/>
    </location>
</feature>
<feature type="transmembrane region" description="Helical" evidence="6">
    <location>
        <begin position="329"/>
        <end position="351"/>
    </location>
</feature>
<dbReference type="EMBL" id="CAADFD010000162">
    <property type="protein sequence ID" value="VFJ69264.1"/>
    <property type="molecule type" value="Genomic_DNA"/>
</dbReference>
<dbReference type="GO" id="GO:0008521">
    <property type="term" value="F:acetyl-CoA transmembrane transporter activity"/>
    <property type="evidence" value="ECO:0007669"/>
    <property type="project" value="InterPro"/>
</dbReference>
<dbReference type="AlphaFoldDB" id="A0A450TNC0"/>
<feature type="transmembrane region" description="Helical" evidence="6">
    <location>
        <begin position="98"/>
        <end position="116"/>
    </location>
</feature>
<feature type="transmembrane region" description="Helical" evidence="6">
    <location>
        <begin position="200"/>
        <end position="219"/>
    </location>
</feature>
<evidence type="ECO:0000256" key="6">
    <source>
        <dbReference type="SAM" id="Phobius"/>
    </source>
</evidence>
<keyword evidence="5 6" id="KW-0472">Membrane</keyword>
<keyword evidence="2" id="KW-0813">Transport</keyword>
<comment type="subcellular location">
    <subcellularLocation>
        <location evidence="1">Membrane</location>
        <topology evidence="1">Multi-pass membrane protein</topology>
    </subcellularLocation>
</comment>
<evidence type="ECO:0000313" key="8">
    <source>
        <dbReference type="EMBL" id="VFJ69264.1"/>
    </source>
</evidence>
<dbReference type="InterPro" id="IPR011701">
    <property type="entry name" value="MFS"/>
</dbReference>
<dbReference type="GO" id="GO:0035348">
    <property type="term" value="P:acetyl-CoA transmembrane transport"/>
    <property type="evidence" value="ECO:0007669"/>
    <property type="project" value="InterPro"/>
</dbReference>
<evidence type="ECO:0000256" key="2">
    <source>
        <dbReference type="ARBA" id="ARBA00022448"/>
    </source>
</evidence>
<keyword evidence="4 6" id="KW-1133">Transmembrane helix</keyword>
<feature type="transmembrane region" description="Helical" evidence="6">
    <location>
        <begin position="240"/>
        <end position="262"/>
    </location>
</feature>
<organism evidence="8">
    <name type="scientific">Candidatus Kentrum sp. FW</name>
    <dbReference type="NCBI Taxonomy" id="2126338"/>
    <lineage>
        <taxon>Bacteria</taxon>
        <taxon>Pseudomonadati</taxon>
        <taxon>Pseudomonadota</taxon>
        <taxon>Gammaproteobacteria</taxon>
        <taxon>Candidatus Kentrum</taxon>
    </lineage>
</organism>
<feature type="transmembrane region" description="Helical" evidence="6">
    <location>
        <begin position="274"/>
        <end position="297"/>
    </location>
</feature>
<feature type="domain" description="Major facilitator superfamily (MFS) profile" evidence="7">
    <location>
        <begin position="25"/>
        <end position="511"/>
    </location>
</feature>
<dbReference type="PANTHER" id="PTHR12778">
    <property type="entry name" value="SOLUTE CARRIER FAMILY 33 ACETYL-COA TRANSPORTER -RELATED"/>
    <property type="match status" value="1"/>
</dbReference>
<feature type="transmembrane region" description="Helical" evidence="6">
    <location>
        <begin position="156"/>
        <end position="180"/>
    </location>
</feature>
<keyword evidence="3 6" id="KW-0812">Transmembrane</keyword>